<dbReference type="Pfam" id="PF01527">
    <property type="entry name" value="HTH_Tnp_1"/>
    <property type="match status" value="1"/>
</dbReference>
<comment type="caution">
    <text evidence="1">The sequence shown here is derived from an EMBL/GenBank/DDBJ whole genome shotgun (WGS) entry which is preliminary data.</text>
</comment>
<evidence type="ECO:0000313" key="2">
    <source>
        <dbReference type="Proteomes" id="UP000547674"/>
    </source>
</evidence>
<dbReference type="GO" id="GO:0003677">
    <property type="term" value="F:DNA binding"/>
    <property type="evidence" value="ECO:0007669"/>
    <property type="project" value="InterPro"/>
</dbReference>
<dbReference type="InterPro" id="IPR009057">
    <property type="entry name" value="Homeodomain-like_sf"/>
</dbReference>
<dbReference type="PANTHER" id="PTHR33609">
    <property type="entry name" value="LOW CALCIUM RESPONSE LOCUS PROTEIN S"/>
    <property type="match status" value="1"/>
</dbReference>
<dbReference type="InterPro" id="IPR052546">
    <property type="entry name" value="Transposase_8_domain"/>
</dbReference>
<dbReference type="SUPFAM" id="SSF46689">
    <property type="entry name" value="Homeodomain-like"/>
    <property type="match status" value="1"/>
</dbReference>
<dbReference type="PANTHER" id="PTHR33609:SF1">
    <property type="entry name" value="TRANSPOSASE"/>
    <property type="match status" value="1"/>
</dbReference>
<gene>
    <name evidence="1" type="ORF">HKN21_14120</name>
</gene>
<accession>A0A7Y2H3B6</accession>
<dbReference type="EMBL" id="JABDJR010000567">
    <property type="protein sequence ID" value="NNF07896.1"/>
    <property type="molecule type" value="Genomic_DNA"/>
</dbReference>
<name>A0A7Y2H3B6_UNCEI</name>
<dbReference type="Proteomes" id="UP000547674">
    <property type="component" value="Unassembled WGS sequence"/>
</dbReference>
<proteinExistence type="predicted"/>
<dbReference type="GO" id="GO:0004803">
    <property type="term" value="F:transposase activity"/>
    <property type="evidence" value="ECO:0007669"/>
    <property type="project" value="InterPro"/>
</dbReference>
<evidence type="ECO:0000313" key="1">
    <source>
        <dbReference type="EMBL" id="NNF07896.1"/>
    </source>
</evidence>
<reference evidence="1 2" key="1">
    <citation type="submission" date="2020-03" db="EMBL/GenBank/DDBJ databases">
        <title>Metabolic flexibility allows generalist bacteria to become dominant in a frequently disturbed ecosystem.</title>
        <authorList>
            <person name="Chen Y.-J."/>
            <person name="Leung P.M."/>
            <person name="Bay S.K."/>
            <person name="Hugenholtz P."/>
            <person name="Kessler A.J."/>
            <person name="Shelley G."/>
            <person name="Waite D.W."/>
            <person name="Cook P.L."/>
            <person name="Greening C."/>
        </authorList>
    </citation>
    <scope>NUCLEOTIDE SEQUENCE [LARGE SCALE GENOMIC DNA]</scope>
    <source>
        <strain evidence="1">SS_bin_28</strain>
    </source>
</reference>
<organism evidence="1 2">
    <name type="scientific">Eiseniibacteriota bacterium</name>
    <dbReference type="NCBI Taxonomy" id="2212470"/>
    <lineage>
        <taxon>Bacteria</taxon>
        <taxon>Candidatus Eiseniibacteriota</taxon>
    </lineage>
</organism>
<dbReference type="AlphaFoldDB" id="A0A7Y2H3B6"/>
<protein>
    <submittedName>
        <fullName evidence="1">Transposase</fullName>
    </submittedName>
</protein>
<dbReference type="InterPro" id="IPR002514">
    <property type="entry name" value="Transposase_8"/>
</dbReference>
<sequence>MKRKRHTTEEIIKVLRKADGEQTVEEVCREVNISEQTFYRWRRKYGRMEMADAKRFKELEAENSELKKMLADEMLKNRVLNETLKKKW</sequence>
<dbReference type="Gene3D" id="1.10.10.60">
    <property type="entry name" value="Homeodomain-like"/>
    <property type="match status" value="1"/>
</dbReference>
<dbReference type="GO" id="GO:0006313">
    <property type="term" value="P:DNA transposition"/>
    <property type="evidence" value="ECO:0007669"/>
    <property type="project" value="InterPro"/>
</dbReference>